<sequence length="73" mass="8213">MALHKYKITDKQSAATNHVFVLGQTKYINDNLSDEEAAVLFENGNPFIALNENYVEPEVKVTPSLLELLTPKH</sequence>
<reference evidence="1 2" key="1">
    <citation type="submission" date="2023-05" db="EMBL/GenBank/DDBJ databases">
        <title>Novel species of genus Flectobacillus isolated from stream in China.</title>
        <authorList>
            <person name="Lu H."/>
        </authorList>
    </citation>
    <scope>NUCLEOTIDE SEQUENCE [LARGE SCALE GENOMIC DNA]</scope>
    <source>
        <strain evidence="1 2">KCTC 42575</strain>
    </source>
</reference>
<evidence type="ECO:0000313" key="2">
    <source>
        <dbReference type="Proteomes" id="UP001236507"/>
    </source>
</evidence>
<evidence type="ECO:0000313" key="1">
    <source>
        <dbReference type="EMBL" id="MDI9859613.1"/>
    </source>
</evidence>
<comment type="caution">
    <text evidence="1">The sequence shown here is derived from an EMBL/GenBank/DDBJ whole genome shotgun (WGS) entry which is preliminary data.</text>
</comment>
<dbReference type="Proteomes" id="UP001236507">
    <property type="component" value="Unassembled WGS sequence"/>
</dbReference>
<name>A0ABT6Y7S9_9BACT</name>
<dbReference type="RefSeq" id="WP_283344517.1">
    <property type="nucleotide sequence ID" value="NZ_JASHIF010000008.1"/>
</dbReference>
<gene>
    <name evidence="1" type="ORF">QM524_10355</name>
</gene>
<proteinExistence type="predicted"/>
<dbReference type="EMBL" id="JASHIF010000008">
    <property type="protein sequence ID" value="MDI9859613.1"/>
    <property type="molecule type" value="Genomic_DNA"/>
</dbReference>
<organism evidence="1 2">
    <name type="scientific">Flectobacillus roseus</name>
    <dbReference type="NCBI Taxonomy" id="502259"/>
    <lineage>
        <taxon>Bacteria</taxon>
        <taxon>Pseudomonadati</taxon>
        <taxon>Bacteroidota</taxon>
        <taxon>Cytophagia</taxon>
        <taxon>Cytophagales</taxon>
        <taxon>Flectobacillaceae</taxon>
        <taxon>Flectobacillus</taxon>
    </lineage>
</organism>
<keyword evidence="2" id="KW-1185">Reference proteome</keyword>
<accession>A0ABT6Y7S9</accession>
<protein>
    <submittedName>
        <fullName evidence="1">Uncharacterized protein</fullName>
    </submittedName>
</protein>